<accession>A0AAE1V170</accession>
<feature type="compositionally biased region" description="Polar residues" evidence="1">
    <location>
        <begin position="1"/>
        <end position="10"/>
    </location>
</feature>
<evidence type="ECO:0000256" key="1">
    <source>
        <dbReference type="SAM" id="MobiDB-lite"/>
    </source>
</evidence>
<keyword evidence="3" id="KW-1185">Reference proteome</keyword>
<proteinExistence type="predicted"/>
<feature type="region of interest" description="Disordered" evidence="1">
    <location>
        <begin position="1"/>
        <end position="22"/>
    </location>
</feature>
<name>A0AAE1V170_9SOLA</name>
<evidence type="ECO:0000313" key="2">
    <source>
        <dbReference type="EMBL" id="KAK4351307.1"/>
    </source>
</evidence>
<feature type="compositionally biased region" description="Basic and acidic residues" evidence="1">
    <location>
        <begin position="12"/>
        <end position="22"/>
    </location>
</feature>
<protein>
    <submittedName>
        <fullName evidence="2">Uncharacterized protein</fullName>
    </submittedName>
</protein>
<gene>
    <name evidence="2" type="ORF">RND71_030620</name>
</gene>
<comment type="caution">
    <text evidence="2">The sequence shown here is derived from an EMBL/GenBank/DDBJ whole genome shotgun (WGS) entry which is preliminary data.</text>
</comment>
<evidence type="ECO:0000313" key="3">
    <source>
        <dbReference type="Proteomes" id="UP001291623"/>
    </source>
</evidence>
<reference evidence="2" key="1">
    <citation type="submission" date="2023-12" db="EMBL/GenBank/DDBJ databases">
        <title>Genome assembly of Anisodus tanguticus.</title>
        <authorList>
            <person name="Wang Y.-J."/>
        </authorList>
    </citation>
    <scope>NUCLEOTIDE SEQUENCE</scope>
    <source>
        <strain evidence="2">KB-2021</strain>
        <tissue evidence="2">Leaf</tissue>
    </source>
</reference>
<feature type="region of interest" description="Disordered" evidence="1">
    <location>
        <begin position="67"/>
        <end position="107"/>
    </location>
</feature>
<dbReference type="EMBL" id="JAVYJV010000016">
    <property type="protein sequence ID" value="KAK4351307.1"/>
    <property type="molecule type" value="Genomic_DNA"/>
</dbReference>
<sequence>MLLQNVQCSRDPNVERPPQERLRREDTVVYKFVGSTISEESEVENVCHLGLVESTINLKEAMDDINSMPKKQGLAPKMERGGSGFMILPDDGPHHQPKNALPTFSSRRDNDLFEKTVRTKEAMDEINKMFAMPFDF</sequence>
<dbReference type="AlphaFoldDB" id="A0AAE1V170"/>
<organism evidence="2 3">
    <name type="scientific">Anisodus tanguticus</name>
    <dbReference type="NCBI Taxonomy" id="243964"/>
    <lineage>
        <taxon>Eukaryota</taxon>
        <taxon>Viridiplantae</taxon>
        <taxon>Streptophyta</taxon>
        <taxon>Embryophyta</taxon>
        <taxon>Tracheophyta</taxon>
        <taxon>Spermatophyta</taxon>
        <taxon>Magnoliopsida</taxon>
        <taxon>eudicotyledons</taxon>
        <taxon>Gunneridae</taxon>
        <taxon>Pentapetalae</taxon>
        <taxon>asterids</taxon>
        <taxon>lamiids</taxon>
        <taxon>Solanales</taxon>
        <taxon>Solanaceae</taxon>
        <taxon>Solanoideae</taxon>
        <taxon>Hyoscyameae</taxon>
        <taxon>Anisodus</taxon>
    </lineage>
</organism>
<dbReference type="Proteomes" id="UP001291623">
    <property type="component" value="Unassembled WGS sequence"/>
</dbReference>